<dbReference type="Proteomes" id="UP000241394">
    <property type="component" value="Chromosome LG16"/>
</dbReference>
<sequence>MWLVMKSLGGMMSLIRIFLGDRFISNEATSFSCGFSIADAVVVAKYLGATLVLPDIRGSKPGDKRNFGDVYDLEKFVKSLDGVVRVAKHQPAEVSARNLAVARVPNRVVESHIAEHIEPIFREKGNIRLVTYFPSVKMRKTKQESDKDSVACLATFGTLELQPEVREVVSLIIEWLRTLSRKSDGQFIAVDLRVETLEKKGYRGSGASGTKTCFSPEEIVLFLRKIGFGSISLLPYHANSRKLNSVKEGIMPVEKKEKYLNSETSEFKKVIDFYICSQSDVFVPAISGLFYANVAGKRIASGRTQILVPSKCSWNTEMEMEMAIYGMFCCLYL</sequence>
<evidence type="ECO:0000256" key="6">
    <source>
        <dbReference type="ARBA" id="ARBA00030350"/>
    </source>
</evidence>
<dbReference type="InParanoid" id="A0A2R6QF52"/>
<dbReference type="Pfam" id="PF10250">
    <property type="entry name" value="O-FucT"/>
    <property type="match status" value="1"/>
</dbReference>
<dbReference type="PANTHER" id="PTHR31288">
    <property type="entry name" value="O-FUCOSYLTRANSFERASE FAMILY PROTEIN"/>
    <property type="match status" value="1"/>
</dbReference>
<dbReference type="PANTHER" id="PTHR31288:SF5">
    <property type="entry name" value="PROTEIN MANNAN SYNTHESIS-RELATED 1"/>
    <property type="match status" value="1"/>
</dbReference>
<dbReference type="GO" id="GO:0006004">
    <property type="term" value="P:fucose metabolic process"/>
    <property type="evidence" value="ECO:0007669"/>
    <property type="project" value="UniProtKB-KW"/>
</dbReference>
<evidence type="ECO:0000313" key="8">
    <source>
        <dbReference type="Proteomes" id="UP000241394"/>
    </source>
</evidence>
<evidence type="ECO:0000256" key="5">
    <source>
        <dbReference type="ARBA" id="ARBA00023277"/>
    </source>
</evidence>
<name>A0A2R6QF52_ACTCC</name>
<dbReference type="EMBL" id="NKQK01000016">
    <property type="protein sequence ID" value="PSS07248.1"/>
    <property type="molecule type" value="Genomic_DNA"/>
</dbReference>
<evidence type="ECO:0000313" key="7">
    <source>
        <dbReference type="EMBL" id="PSS07248.1"/>
    </source>
</evidence>
<dbReference type="OrthoDB" id="1899018at2759"/>
<dbReference type="OMA" id="MEMEMAI"/>
<proteinExistence type="inferred from homology"/>
<evidence type="ECO:0000256" key="3">
    <source>
        <dbReference type="ARBA" id="ARBA00022679"/>
    </source>
</evidence>
<keyword evidence="2 7" id="KW-0328">Glycosyltransferase</keyword>
<dbReference type="GO" id="GO:0016757">
    <property type="term" value="F:glycosyltransferase activity"/>
    <property type="evidence" value="ECO:0007669"/>
    <property type="project" value="UniProtKB-KW"/>
</dbReference>
<evidence type="ECO:0000256" key="4">
    <source>
        <dbReference type="ARBA" id="ARBA00023253"/>
    </source>
</evidence>
<reference evidence="8" key="2">
    <citation type="journal article" date="2018" name="BMC Genomics">
        <title>A manually annotated Actinidia chinensis var. chinensis (kiwifruit) genome highlights the challenges associated with draft genomes and gene prediction in plants.</title>
        <authorList>
            <person name="Pilkington S.M."/>
            <person name="Crowhurst R."/>
            <person name="Hilario E."/>
            <person name="Nardozza S."/>
            <person name="Fraser L."/>
            <person name="Peng Y."/>
            <person name="Gunaseelan K."/>
            <person name="Simpson R."/>
            <person name="Tahir J."/>
            <person name="Deroles S.C."/>
            <person name="Templeton K."/>
            <person name="Luo Z."/>
            <person name="Davy M."/>
            <person name="Cheng C."/>
            <person name="McNeilage M."/>
            <person name="Scaglione D."/>
            <person name="Liu Y."/>
            <person name="Zhang Q."/>
            <person name="Datson P."/>
            <person name="De Silva N."/>
            <person name="Gardiner S.E."/>
            <person name="Bassett H."/>
            <person name="Chagne D."/>
            <person name="McCallum J."/>
            <person name="Dzierzon H."/>
            <person name="Deng C."/>
            <person name="Wang Y.Y."/>
            <person name="Barron L."/>
            <person name="Manako K."/>
            <person name="Bowen J."/>
            <person name="Foster T.M."/>
            <person name="Erridge Z.A."/>
            <person name="Tiffin H."/>
            <person name="Waite C.N."/>
            <person name="Davies K.M."/>
            <person name="Grierson E.P."/>
            <person name="Laing W.A."/>
            <person name="Kirk R."/>
            <person name="Chen X."/>
            <person name="Wood M."/>
            <person name="Montefiori M."/>
            <person name="Brummell D.A."/>
            <person name="Schwinn K.E."/>
            <person name="Catanach A."/>
            <person name="Fullerton C."/>
            <person name="Li D."/>
            <person name="Meiyalaghan S."/>
            <person name="Nieuwenhuizen N."/>
            <person name="Read N."/>
            <person name="Prakash R."/>
            <person name="Hunter D."/>
            <person name="Zhang H."/>
            <person name="McKenzie M."/>
            <person name="Knabel M."/>
            <person name="Harris A."/>
            <person name="Allan A.C."/>
            <person name="Gleave A."/>
            <person name="Chen A."/>
            <person name="Janssen B.J."/>
            <person name="Plunkett B."/>
            <person name="Ampomah-Dwamena C."/>
            <person name="Voogd C."/>
            <person name="Leif D."/>
            <person name="Lafferty D."/>
            <person name="Souleyre E.J.F."/>
            <person name="Varkonyi-Gasic E."/>
            <person name="Gambi F."/>
            <person name="Hanley J."/>
            <person name="Yao J.L."/>
            <person name="Cheung J."/>
            <person name="David K.M."/>
            <person name="Warren B."/>
            <person name="Marsh K."/>
            <person name="Snowden K.C."/>
            <person name="Lin-Wang K."/>
            <person name="Brian L."/>
            <person name="Martinez-Sanchez M."/>
            <person name="Wang M."/>
            <person name="Ileperuma N."/>
            <person name="Macnee N."/>
            <person name="Campin R."/>
            <person name="McAtee P."/>
            <person name="Drummond R.S.M."/>
            <person name="Espley R.V."/>
            <person name="Ireland H.S."/>
            <person name="Wu R."/>
            <person name="Atkinson R.G."/>
            <person name="Karunairetnam S."/>
            <person name="Bulley S."/>
            <person name="Chunkath S."/>
            <person name="Hanley Z."/>
            <person name="Storey R."/>
            <person name="Thrimawithana A.H."/>
            <person name="Thomson S."/>
            <person name="David C."/>
            <person name="Testolin R."/>
            <person name="Huang H."/>
            <person name="Hellens R.P."/>
            <person name="Schaffer R.J."/>
        </authorList>
    </citation>
    <scope>NUCLEOTIDE SEQUENCE [LARGE SCALE GENOMIC DNA]</scope>
    <source>
        <strain evidence="8">cv. Red5</strain>
    </source>
</reference>
<dbReference type="InterPro" id="IPR024709">
    <property type="entry name" value="FucosylTrfase_pln"/>
</dbReference>
<keyword evidence="8" id="KW-1185">Reference proteome</keyword>
<evidence type="ECO:0000256" key="1">
    <source>
        <dbReference type="ARBA" id="ARBA00007737"/>
    </source>
</evidence>
<comment type="similarity">
    <text evidence="1">Belongs to the glycosyltransferase GT106 family.</text>
</comment>
<comment type="caution">
    <text evidence="7">The sequence shown here is derived from an EMBL/GenBank/DDBJ whole genome shotgun (WGS) entry which is preliminary data.</text>
</comment>
<dbReference type="STRING" id="1590841.A0A2R6QF52"/>
<dbReference type="Gramene" id="PSS07248">
    <property type="protein sequence ID" value="PSS07248"/>
    <property type="gene ID" value="CEY00_Acc17587"/>
</dbReference>
<reference evidence="7 8" key="1">
    <citation type="submission" date="2017-07" db="EMBL/GenBank/DDBJ databases">
        <title>An improved, manually edited Actinidia chinensis var. chinensis (kiwifruit) genome highlights the challenges associated with draft genomes and gene prediction in plants.</title>
        <authorList>
            <person name="Pilkington S."/>
            <person name="Crowhurst R."/>
            <person name="Hilario E."/>
            <person name="Nardozza S."/>
            <person name="Fraser L."/>
            <person name="Peng Y."/>
            <person name="Gunaseelan K."/>
            <person name="Simpson R."/>
            <person name="Tahir J."/>
            <person name="Deroles S."/>
            <person name="Templeton K."/>
            <person name="Luo Z."/>
            <person name="Davy M."/>
            <person name="Cheng C."/>
            <person name="Mcneilage M."/>
            <person name="Scaglione D."/>
            <person name="Liu Y."/>
            <person name="Zhang Q."/>
            <person name="Datson P."/>
            <person name="De Silva N."/>
            <person name="Gardiner S."/>
            <person name="Bassett H."/>
            <person name="Chagne D."/>
            <person name="Mccallum J."/>
            <person name="Dzierzon H."/>
            <person name="Deng C."/>
            <person name="Wang Y.-Y."/>
            <person name="Barron N."/>
            <person name="Manako K."/>
            <person name="Bowen J."/>
            <person name="Foster T."/>
            <person name="Erridge Z."/>
            <person name="Tiffin H."/>
            <person name="Waite C."/>
            <person name="Davies K."/>
            <person name="Grierson E."/>
            <person name="Laing W."/>
            <person name="Kirk R."/>
            <person name="Chen X."/>
            <person name="Wood M."/>
            <person name="Montefiori M."/>
            <person name="Brummell D."/>
            <person name="Schwinn K."/>
            <person name="Catanach A."/>
            <person name="Fullerton C."/>
            <person name="Li D."/>
            <person name="Meiyalaghan S."/>
            <person name="Nieuwenhuizen N."/>
            <person name="Read N."/>
            <person name="Prakash R."/>
            <person name="Hunter D."/>
            <person name="Zhang H."/>
            <person name="Mckenzie M."/>
            <person name="Knabel M."/>
            <person name="Harris A."/>
            <person name="Allan A."/>
            <person name="Chen A."/>
            <person name="Janssen B."/>
            <person name="Plunkett B."/>
            <person name="Dwamena C."/>
            <person name="Voogd C."/>
            <person name="Leif D."/>
            <person name="Lafferty D."/>
            <person name="Souleyre E."/>
            <person name="Varkonyi-Gasic E."/>
            <person name="Gambi F."/>
            <person name="Hanley J."/>
            <person name="Yao J.-L."/>
            <person name="Cheung J."/>
            <person name="David K."/>
            <person name="Warren B."/>
            <person name="Marsh K."/>
            <person name="Snowden K."/>
            <person name="Lin-Wang K."/>
            <person name="Brian L."/>
            <person name="Martinez-Sanchez M."/>
            <person name="Wang M."/>
            <person name="Ileperuma N."/>
            <person name="Macnee N."/>
            <person name="Campin R."/>
            <person name="Mcatee P."/>
            <person name="Drummond R."/>
            <person name="Espley R."/>
            <person name="Ireland H."/>
            <person name="Wu R."/>
            <person name="Atkinson R."/>
            <person name="Karunairetnam S."/>
            <person name="Bulley S."/>
            <person name="Chunkath S."/>
            <person name="Hanley Z."/>
            <person name="Storey R."/>
            <person name="Thrimawithana A."/>
            <person name="Thomson S."/>
            <person name="David C."/>
            <person name="Testolin R."/>
        </authorList>
    </citation>
    <scope>NUCLEOTIDE SEQUENCE [LARGE SCALE GENOMIC DNA]</scope>
    <source>
        <strain evidence="8">cv. Red5</strain>
        <tissue evidence="7">Young leaf</tissue>
    </source>
</reference>
<keyword evidence="4" id="KW-0294">Fucose metabolism</keyword>
<evidence type="ECO:0000256" key="2">
    <source>
        <dbReference type="ARBA" id="ARBA00022676"/>
    </source>
</evidence>
<keyword evidence="3 7" id="KW-0808">Transferase</keyword>
<dbReference type="AlphaFoldDB" id="A0A2R6QF52"/>
<dbReference type="InterPro" id="IPR019378">
    <property type="entry name" value="GDP-Fuc_O-FucTrfase"/>
</dbReference>
<accession>A0A2R6QF52</accession>
<gene>
    <name evidence="7" type="ORF">CEY00_Acc17587</name>
</gene>
<keyword evidence="5" id="KW-0119">Carbohydrate metabolism</keyword>
<organism evidence="7 8">
    <name type="scientific">Actinidia chinensis var. chinensis</name>
    <name type="common">Chinese soft-hair kiwi</name>
    <dbReference type="NCBI Taxonomy" id="1590841"/>
    <lineage>
        <taxon>Eukaryota</taxon>
        <taxon>Viridiplantae</taxon>
        <taxon>Streptophyta</taxon>
        <taxon>Embryophyta</taxon>
        <taxon>Tracheophyta</taxon>
        <taxon>Spermatophyta</taxon>
        <taxon>Magnoliopsida</taxon>
        <taxon>eudicotyledons</taxon>
        <taxon>Gunneridae</taxon>
        <taxon>Pentapetalae</taxon>
        <taxon>asterids</taxon>
        <taxon>Ericales</taxon>
        <taxon>Actinidiaceae</taxon>
        <taxon>Actinidia</taxon>
    </lineage>
</organism>
<protein>
    <recommendedName>
        <fullName evidence="6">O-fucosyltransferase family protein</fullName>
    </recommendedName>
</protein>